<dbReference type="HOGENOM" id="CLU_009583_35_2_10"/>
<dbReference type="PANTHER" id="PTHR45947">
    <property type="entry name" value="SULFOQUINOVOSYL TRANSFERASE SQD2"/>
    <property type="match status" value="1"/>
</dbReference>
<dbReference type="PANTHER" id="PTHR45947:SF3">
    <property type="entry name" value="SULFOQUINOVOSYL TRANSFERASE SQD2"/>
    <property type="match status" value="1"/>
</dbReference>
<sequence length="439" mass="50157">MLFFNDGILRSLGERESGLWRSDSSNKLMMNKKMKIVLFNTFYYPKLVGGAEISVQLLAEELVRNGHQVYVFTIGKKEEIARINGVIVIRLTSKNISSVYDSRKHGFFATTVWLMLDSMNPLYHFKLSYLLKRIRPDVVHTNNVMGFSPAIWLTIKRLNLPLVHTMRDYYLLCHKCNMFDGNNNCNALCGSCKVTHVAKKWLLDKPDVFVGVSKFTVAKHQENMETRPLSDFKVIYNAVQLPSTKEQEKFHEVLTVGYMGRIAKDKGVEYLVAEIRKLADAVPISSFELLLAGEGPTEYIEYLKEQLKGLNYRFLGKVKPIDFYKEVQLTVVPSVWNEPFGRVVIESLSYGVPVCMAARGGLTELYNERVSWIFNMDDQNGLFPILSNVLRNRSLLNDKAKLAREYAAKFSISENARQYARLYASLNTESGQKPLSVKP</sequence>
<dbReference type="Pfam" id="PF13439">
    <property type="entry name" value="Glyco_transf_4"/>
    <property type="match status" value="1"/>
</dbReference>
<gene>
    <name evidence="2" type="ordered locus">Sph21_2031</name>
</gene>
<protein>
    <submittedName>
        <fullName evidence="2">Glycosyl transferase group 1</fullName>
    </submittedName>
</protein>
<dbReference type="AlphaFoldDB" id="F4CB24"/>
<dbReference type="InterPro" id="IPR028098">
    <property type="entry name" value="Glyco_trans_4-like_N"/>
</dbReference>
<feature type="domain" description="Glycosyltransferase subfamily 4-like N-terminal" evidence="1">
    <location>
        <begin position="48"/>
        <end position="240"/>
    </location>
</feature>
<keyword evidence="2" id="KW-0808">Transferase</keyword>
<evidence type="ECO:0000259" key="1">
    <source>
        <dbReference type="Pfam" id="PF13439"/>
    </source>
</evidence>
<proteinExistence type="predicted"/>
<dbReference type="InterPro" id="IPR050194">
    <property type="entry name" value="Glycosyltransferase_grp1"/>
</dbReference>
<dbReference type="KEGG" id="shg:Sph21_2031"/>
<dbReference type="Pfam" id="PF13692">
    <property type="entry name" value="Glyco_trans_1_4"/>
    <property type="match status" value="1"/>
</dbReference>
<accession>F4CB24</accession>
<dbReference type="Gene3D" id="3.40.50.2000">
    <property type="entry name" value="Glycogen Phosphorylase B"/>
    <property type="match status" value="2"/>
</dbReference>
<dbReference type="CDD" id="cd03823">
    <property type="entry name" value="GT4_ExpE7-like"/>
    <property type="match status" value="1"/>
</dbReference>
<dbReference type="GO" id="GO:0016758">
    <property type="term" value="F:hexosyltransferase activity"/>
    <property type="evidence" value="ECO:0007669"/>
    <property type="project" value="TreeGrafter"/>
</dbReference>
<reference evidence="2" key="1">
    <citation type="submission" date="2011-03" db="EMBL/GenBank/DDBJ databases">
        <title>Complete sequence of Sphingobacterium sp. 21.</title>
        <authorList>
            <consortium name="US DOE Joint Genome Institute"/>
            <person name="Lucas S."/>
            <person name="Copeland A."/>
            <person name="Lapidus A."/>
            <person name="Cheng J.-F."/>
            <person name="Goodwin L."/>
            <person name="Pitluck S."/>
            <person name="Davenport K."/>
            <person name="Detter J.C."/>
            <person name="Han C."/>
            <person name="Tapia R."/>
            <person name="Land M."/>
            <person name="Hauser L."/>
            <person name="Kyrpides N."/>
            <person name="Ivanova N."/>
            <person name="Ovchinnikova G."/>
            <person name="Pagani I."/>
            <person name="Siebers A.K."/>
            <person name="Allgaier M."/>
            <person name="Thelen M.P."/>
            <person name="Hugenholtz P."/>
            <person name="Woyke T."/>
        </authorList>
    </citation>
    <scope>NUCLEOTIDE SEQUENCE</scope>
    <source>
        <strain evidence="2">21</strain>
    </source>
</reference>
<dbReference type="PATRIC" id="fig|743722.3.peg.2167"/>
<name>F4CB24_SPHS2</name>
<evidence type="ECO:0000313" key="2">
    <source>
        <dbReference type="EMBL" id="ADZ78591.1"/>
    </source>
</evidence>
<dbReference type="EMBL" id="CP002584">
    <property type="protein sequence ID" value="ADZ78591.1"/>
    <property type="molecule type" value="Genomic_DNA"/>
</dbReference>
<dbReference type="SUPFAM" id="SSF53756">
    <property type="entry name" value="UDP-Glycosyltransferase/glycogen phosphorylase"/>
    <property type="match status" value="1"/>
</dbReference>
<dbReference type="STRING" id="743722.Sph21_2031"/>
<organism evidence="2">
    <name type="scientific">Sphingobacterium sp. (strain 21)</name>
    <dbReference type="NCBI Taxonomy" id="743722"/>
    <lineage>
        <taxon>Bacteria</taxon>
        <taxon>Pseudomonadati</taxon>
        <taxon>Bacteroidota</taxon>
        <taxon>Sphingobacteriia</taxon>
        <taxon>Sphingobacteriales</taxon>
        <taxon>Sphingobacteriaceae</taxon>
        <taxon>Sphingobacterium</taxon>
    </lineage>
</organism>
<dbReference type="eggNOG" id="COG0438">
    <property type="taxonomic scope" value="Bacteria"/>
</dbReference>
<dbReference type="OrthoDB" id="9787111at2"/>